<evidence type="ECO:0000256" key="2">
    <source>
        <dbReference type="SAM" id="MobiDB-lite"/>
    </source>
</evidence>
<dbReference type="PANTHER" id="PTHR28218:SF1">
    <property type="entry name" value="VPS4-ASSOCIATED PROTEIN 1"/>
    <property type="match status" value="1"/>
</dbReference>
<dbReference type="Pfam" id="PF08432">
    <property type="entry name" value="Vfa1"/>
    <property type="match status" value="1"/>
</dbReference>
<proteinExistence type="predicted"/>
<dbReference type="GO" id="GO:0005768">
    <property type="term" value="C:endosome"/>
    <property type="evidence" value="ECO:0007669"/>
    <property type="project" value="TreeGrafter"/>
</dbReference>
<dbReference type="PANTHER" id="PTHR28218">
    <property type="entry name" value="VPS4-ASSOCIATED PROTEIN 1"/>
    <property type="match status" value="1"/>
</dbReference>
<sequence>MALSFWTNTGDPISRYSHHQMSQPPFPNEYLKRLVGASDQKACVVCYKPTQTVLLAANKADFFYVCAAHLKDSSFASPVHPEKYTQLLENRKEKEKSLVSAREKVELNKPYAWDKIVSSVSWKSKDKDAKDDKDKPGKETYESMVKNHEAAKKELAELNEQIANFDFKTFKLDKDMYKGRVNSYIQTRVKAARQKEMQNPSFFPSVPSGTPQR</sequence>
<evidence type="ECO:0000256" key="1">
    <source>
        <dbReference type="SAM" id="Coils"/>
    </source>
</evidence>
<dbReference type="AlphaFoldDB" id="A0A8F3AGN4"/>
<feature type="region of interest" description="Disordered" evidence="2">
    <location>
        <begin position="193"/>
        <end position="213"/>
    </location>
</feature>
<evidence type="ECO:0008006" key="4">
    <source>
        <dbReference type="Google" id="ProtNLM"/>
    </source>
</evidence>
<evidence type="ECO:0000313" key="3">
    <source>
        <dbReference type="EMBL" id="QWW23280.1"/>
    </source>
</evidence>
<keyword evidence="1" id="KW-0175">Coiled coil</keyword>
<gene>
    <name evidence="3" type="ORF">CA7LBN_002081</name>
</gene>
<dbReference type="EMBL" id="CP076750">
    <property type="protein sequence ID" value="QWW23280.1"/>
    <property type="molecule type" value="Genomic_DNA"/>
</dbReference>
<accession>A0A8F3AGN4</accession>
<dbReference type="InterPro" id="IPR013640">
    <property type="entry name" value="Vfa1"/>
</dbReference>
<dbReference type="Proteomes" id="UP000825438">
    <property type="component" value="Chromosome II"/>
</dbReference>
<feature type="coiled-coil region" evidence="1">
    <location>
        <begin position="138"/>
        <end position="168"/>
    </location>
</feature>
<protein>
    <recommendedName>
        <fullName evidence="4">DUF1742-domain-containing protein</fullName>
    </recommendedName>
</protein>
<organism evidence="3">
    <name type="scientific">Candidozyma auris</name>
    <name type="common">Yeast</name>
    <name type="synonym">Candida auris</name>
    <dbReference type="NCBI Taxonomy" id="498019"/>
    <lineage>
        <taxon>Eukaryota</taxon>
        <taxon>Fungi</taxon>
        <taxon>Dikarya</taxon>
        <taxon>Ascomycota</taxon>
        <taxon>Saccharomycotina</taxon>
        <taxon>Pichiomycetes</taxon>
        <taxon>Metschnikowiaceae</taxon>
        <taxon>Candidozyma</taxon>
    </lineage>
</organism>
<name>A0A8F3AGN4_CANAR</name>
<reference evidence="3" key="1">
    <citation type="submission" date="2021-06" db="EMBL/GenBank/DDBJ databases">
        <title>Candida auris outbreak in lebanese hospital.</title>
        <authorList>
            <person name="Finianos M."/>
        </authorList>
    </citation>
    <scope>NUCLEOTIDE SEQUENCE</scope>
    <source>
        <strain evidence="3">CA7LBN</strain>
    </source>
</reference>
<dbReference type="GO" id="GO:0007034">
    <property type="term" value="P:vacuolar transport"/>
    <property type="evidence" value="ECO:0007669"/>
    <property type="project" value="TreeGrafter"/>
</dbReference>
<feature type="compositionally biased region" description="Polar residues" evidence="2">
    <location>
        <begin position="197"/>
        <end position="213"/>
    </location>
</feature>